<dbReference type="InterPro" id="IPR035093">
    <property type="entry name" value="RelE/ParE_toxin_dom_sf"/>
</dbReference>
<comment type="caution">
    <text evidence="2">The sequence shown here is derived from an EMBL/GenBank/DDBJ whole genome shotgun (WGS) entry which is preliminary data.</text>
</comment>
<dbReference type="EMBL" id="SNRY01001473">
    <property type="protein sequence ID" value="KAA6330663.1"/>
    <property type="molecule type" value="Genomic_DNA"/>
</dbReference>
<accession>A0A5J4RD56</accession>
<keyword evidence="1" id="KW-1277">Toxin-antitoxin system</keyword>
<proteinExistence type="predicted"/>
<protein>
    <submittedName>
        <fullName evidence="2">Uncharacterized protein</fullName>
    </submittedName>
</protein>
<dbReference type="Pfam" id="PF05016">
    <property type="entry name" value="ParE_toxin"/>
    <property type="match status" value="1"/>
</dbReference>
<reference evidence="2" key="1">
    <citation type="submission" date="2019-03" db="EMBL/GenBank/DDBJ databases">
        <title>Single cell metagenomics reveals metabolic interactions within the superorganism composed of flagellate Streblomastix strix and complex community of Bacteroidetes bacteria on its surface.</title>
        <authorList>
            <person name="Treitli S.C."/>
            <person name="Kolisko M."/>
            <person name="Husnik F."/>
            <person name="Keeling P."/>
            <person name="Hampl V."/>
        </authorList>
    </citation>
    <scope>NUCLEOTIDE SEQUENCE</scope>
    <source>
        <strain evidence="2">STM</strain>
    </source>
</reference>
<organism evidence="2">
    <name type="scientific">termite gut metagenome</name>
    <dbReference type="NCBI Taxonomy" id="433724"/>
    <lineage>
        <taxon>unclassified sequences</taxon>
        <taxon>metagenomes</taxon>
        <taxon>organismal metagenomes</taxon>
    </lineage>
</organism>
<name>A0A5J4RD56_9ZZZZ</name>
<evidence type="ECO:0000256" key="1">
    <source>
        <dbReference type="ARBA" id="ARBA00022649"/>
    </source>
</evidence>
<sequence>MPVELSNNTIENLESIRSYISEGSLHYADEFIDYMMNEILILDQFPRVGRMVPEYRNKNVGELIRKEYRIIYEITGETNILILAVCHSSRLLGNVVPMDT</sequence>
<dbReference type="AlphaFoldDB" id="A0A5J4RD56"/>
<dbReference type="Gene3D" id="3.30.2310.20">
    <property type="entry name" value="RelE-like"/>
    <property type="match status" value="1"/>
</dbReference>
<gene>
    <name evidence="2" type="ORF">EZS27_020656</name>
</gene>
<evidence type="ECO:0000313" key="2">
    <source>
        <dbReference type="EMBL" id="KAA6330663.1"/>
    </source>
</evidence>
<dbReference type="InterPro" id="IPR007712">
    <property type="entry name" value="RelE/ParE_toxin"/>
</dbReference>